<proteinExistence type="predicted"/>
<organism evidence="2 3">
    <name type="scientific">Cynara cardunculus var. scolymus</name>
    <name type="common">Globe artichoke</name>
    <name type="synonym">Cynara scolymus</name>
    <dbReference type="NCBI Taxonomy" id="59895"/>
    <lineage>
        <taxon>Eukaryota</taxon>
        <taxon>Viridiplantae</taxon>
        <taxon>Streptophyta</taxon>
        <taxon>Embryophyta</taxon>
        <taxon>Tracheophyta</taxon>
        <taxon>Spermatophyta</taxon>
        <taxon>Magnoliopsida</taxon>
        <taxon>eudicotyledons</taxon>
        <taxon>Gunneridae</taxon>
        <taxon>Pentapetalae</taxon>
        <taxon>asterids</taxon>
        <taxon>campanulids</taxon>
        <taxon>Asterales</taxon>
        <taxon>Asteraceae</taxon>
        <taxon>Carduoideae</taxon>
        <taxon>Cardueae</taxon>
        <taxon>Carduinae</taxon>
        <taxon>Cynara</taxon>
    </lineage>
</organism>
<feature type="signal peptide" evidence="1">
    <location>
        <begin position="1"/>
        <end position="24"/>
    </location>
</feature>
<accession>A0A103Y1W1</accession>
<evidence type="ECO:0000313" key="2">
    <source>
        <dbReference type="EMBL" id="KVI00987.1"/>
    </source>
</evidence>
<dbReference type="PANTHER" id="PTHR34360:SF2">
    <property type="entry name" value="MYOSIN HEAVY CHAIN-LIKE PROTEIN"/>
    <property type="match status" value="1"/>
</dbReference>
<dbReference type="AlphaFoldDB" id="A0A103Y1W1"/>
<dbReference type="Gramene" id="KVI00987">
    <property type="protein sequence ID" value="KVI00987"/>
    <property type="gene ID" value="Ccrd_020751"/>
</dbReference>
<evidence type="ECO:0000256" key="1">
    <source>
        <dbReference type="SAM" id="SignalP"/>
    </source>
</evidence>
<dbReference type="Proteomes" id="UP000243975">
    <property type="component" value="Unassembled WGS sequence"/>
</dbReference>
<reference evidence="2 3" key="1">
    <citation type="journal article" date="2016" name="Sci. Rep.">
        <title>The genome sequence of the outbreeding globe artichoke constructed de novo incorporating a phase-aware low-pass sequencing strategy of F1 progeny.</title>
        <authorList>
            <person name="Scaglione D."/>
            <person name="Reyes-Chin-Wo S."/>
            <person name="Acquadro A."/>
            <person name="Froenicke L."/>
            <person name="Portis E."/>
            <person name="Beitel C."/>
            <person name="Tirone M."/>
            <person name="Mauro R."/>
            <person name="Lo Monaco A."/>
            <person name="Mauromicale G."/>
            <person name="Faccioli P."/>
            <person name="Cattivelli L."/>
            <person name="Rieseberg L."/>
            <person name="Michelmore R."/>
            <person name="Lanteri S."/>
        </authorList>
    </citation>
    <scope>NUCLEOTIDE SEQUENCE [LARGE SCALE GENOMIC DNA]</scope>
    <source>
        <strain evidence="2">2C</strain>
    </source>
</reference>
<feature type="chain" id="PRO_5007119316" evidence="1">
    <location>
        <begin position="25"/>
        <end position="285"/>
    </location>
</feature>
<name>A0A103Y1W1_CYNCS</name>
<evidence type="ECO:0000313" key="3">
    <source>
        <dbReference type="Proteomes" id="UP000243975"/>
    </source>
</evidence>
<comment type="caution">
    <text evidence="2">The sequence shown here is derived from an EMBL/GenBank/DDBJ whole genome shotgun (WGS) entry which is preliminary data.</text>
</comment>
<gene>
    <name evidence="2" type="ORF">Ccrd_020751</name>
</gene>
<keyword evidence="3" id="KW-1185">Reference proteome</keyword>
<protein>
    <submittedName>
        <fullName evidence="2">Uncharacterized protein</fullName>
    </submittedName>
</protein>
<dbReference type="EMBL" id="LEKV01003149">
    <property type="protein sequence ID" value="KVI00987.1"/>
    <property type="molecule type" value="Genomic_DNA"/>
</dbReference>
<dbReference type="STRING" id="59895.A0A103Y1W1"/>
<dbReference type="PANTHER" id="PTHR34360">
    <property type="entry name" value="OS08G0519400 PROTEIN"/>
    <property type="match status" value="1"/>
</dbReference>
<keyword evidence="1" id="KW-0732">Signal</keyword>
<sequence length="285" mass="32049">MTMAISPSLLPALLLFYLLTICKSMALISQFSSTGGDDHSHLIDEIREAELNVVRLETILEESISIVDSKNLYIKESEKLVEEMTSEVDHLQSVLLTMKNYSSSANERLNRLKKEVQLLGAAARRNTFELHILESKAQDAESRLEITKSRVEMLQPNEDELSYENFAIRTSTEMASIVTEQWIQIQHLEQALEIAKRNSKEIKKQLSSIRCSFLKSGAAMVHCKSVAEPLHCSGFGNSSSGKGGIRSNHLPCFEPGGVSIEQFLLVKVPWNPHRPPVARYYFRGV</sequence>